<comment type="caution">
    <text evidence="10">The sequence shown here is derived from an EMBL/GenBank/DDBJ whole genome shotgun (WGS) entry which is preliminary data.</text>
</comment>
<keyword evidence="6" id="KW-0206">Cytoskeleton</keyword>
<keyword evidence="2" id="KW-0963">Cytoplasm</keyword>
<gene>
    <name evidence="10" type="ORF">pdam_00000619</name>
</gene>
<dbReference type="SUPFAM" id="SSF74924">
    <property type="entry name" value="Cap-Gly domain"/>
    <property type="match status" value="1"/>
</dbReference>
<evidence type="ECO:0000256" key="4">
    <source>
        <dbReference type="ARBA" id="ARBA00023017"/>
    </source>
</evidence>
<dbReference type="EMBL" id="RCHS01002704">
    <property type="protein sequence ID" value="RMX46420.1"/>
    <property type="molecule type" value="Genomic_DNA"/>
</dbReference>
<evidence type="ECO:0000256" key="6">
    <source>
        <dbReference type="ARBA" id="ARBA00023212"/>
    </source>
</evidence>
<evidence type="ECO:0000313" key="10">
    <source>
        <dbReference type="EMBL" id="RMX46420.1"/>
    </source>
</evidence>
<proteinExistence type="predicted"/>
<name>A0A3M6TYF6_POCDA</name>
<reference evidence="10 11" key="1">
    <citation type="journal article" date="2018" name="Sci. Rep.">
        <title>Comparative analysis of the Pocillopora damicornis genome highlights role of immune system in coral evolution.</title>
        <authorList>
            <person name="Cunning R."/>
            <person name="Bay R.A."/>
            <person name="Gillette P."/>
            <person name="Baker A.C."/>
            <person name="Traylor-Knowles N."/>
        </authorList>
    </citation>
    <scope>NUCLEOTIDE SEQUENCE [LARGE SCALE GENOMIC DNA]</scope>
    <source>
        <strain evidence="10">RSMAS</strain>
        <tissue evidence="10">Whole animal</tissue>
    </source>
</reference>
<feature type="domain" description="CAP-Gly" evidence="9">
    <location>
        <begin position="379"/>
        <end position="411"/>
    </location>
</feature>
<feature type="region of interest" description="Disordered" evidence="8">
    <location>
        <begin position="1"/>
        <end position="40"/>
    </location>
</feature>
<evidence type="ECO:0000256" key="7">
    <source>
        <dbReference type="SAM" id="Coils"/>
    </source>
</evidence>
<feature type="compositionally biased region" description="Low complexity" evidence="8">
    <location>
        <begin position="132"/>
        <end position="145"/>
    </location>
</feature>
<dbReference type="Proteomes" id="UP000275408">
    <property type="component" value="Unassembled WGS sequence"/>
</dbReference>
<sequence length="455" mass="49805">MAYAGDMTDSTSSESGGSGYSRRNSRRIHRTDCLLSNPKLTNNDSPMEAMSFSVDEQSLVGNAAQHFKGNRETVRQAVEIVLNATAKKHRMKGAISLCTEVAKLLDDISRLEHQVIVLKMRDKDGSKGSGCIGSSSISSTASNKSQNQHPTQTKTIQVQPILTDRSTSPLLKEVLIKNSNTIACQTEVSSDAEKENIRLKKQLHSMRTEMEELRKKQTILPMIVGSQKSVSKAGSQQDHQKRSTNTVPMSAAKRPTDSADHQVELPHIPQAKSPSQLVDCNKKMLVNQQRRIGFKSLSSPPKGSCHQPIRPNEMYSQCKCQGCVRALAEESRVTLDGHTDKKSHKSEILPSIGDHVVVRSHLTGTVKYIGPVNGEESCIGLHLDSPVGNHSGSLDGVHYFSCPPNYGVFVHIEDVLCITTSKEKQVVGFSTGLQKSLPKAMTAIYPKKRNAPESS</sequence>
<feature type="region of interest" description="Disordered" evidence="8">
    <location>
        <begin position="226"/>
        <end position="253"/>
    </location>
</feature>
<dbReference type="OrthoDB" id="5968170at2759"/>
<dbReference type="GO" id="GO:0005874">
    <property type="term" value="C:microtubule"/>
    <property type="evidence" value="ECO:0007669"/>
    <property type="project" value="UniProtKB-KW"/>
</dbReference>
<comment type="subcellular location">
    <subcellularLocation>
        <location evidence="1">Cytoplasm</location>
        <location evidence="1">Cytoskeleton</location>
        <location evidence="1">Spindle</location>
    </subcellularLocation>
</comment>
<accession>A0A3M6TYF6</accession>
<dbReference type="OMA" id="CWENEIN"/>
<keyword evidence="3" id="KW-0493">Microtubule</keyword>
<evidence type="ECO:0000256" key="3">
    <source>
        <dbReference type="ARBA" id="ARBA00022701"/>
    </source>
</evidence>
<dbReference type="GO" id="GO:0030286">
    <property type="term" value="C:dynein complex"/>
    <property type="evidence" value="ECO:0007669"/>
    <property type="project" value="UniProtKB-KW"/>
</dbReference>
<evidence type="ECO:0000256" key="5">
    <source>
        <dbReference type="ARBA" id="ARBA00023054"/>
    </source>
</evidence>
<dbReference type="InterPro" id="IPR000938">
    <property type="entry name" value="CAP-Gly_domain"/>
</dbReference>
<dbReference type="STRING" id="46731.A0A3M6TYF6"/>
<dbReference type="PANTHER" id="PTHR18916:SF6">
    <property type="entry name" value="DYNACTIN SUBUNIT 1"/>
    <property type="match status" value="1"/>
</dbReference>
<organism evidence="10 11">
    <name type="scientific">Pocillopora damicornis</name>
    <name type="common">Cauliflower coral</name>
    <name type="synonym">Millepora damicornis</name>
    <dbReference type="NCBI Taxonomy" id="46731"/>
    <lineage>
        <taxon>Eukaryota</taxon>
        <taxon>Metazoa</taxon>
        <taxon>Cnidaria</taxon>
        <taxon>Anthozoa</taxon>
        <taxon>Hexacorallia</taxon>
        <taxon>Scleractinia</taxon>
        <taxon>Astrocoeniina</taxon>
        <taxon>Pocilloporidae</taxon>
        <taxon>Pocillopora</taxon>
    </lineage>
</organism>
<dbReference type="Gene3D" id="2.30.30.190">
    <property type="entry name" value="CAP Gly-rich-like domain"/>
    <property type="match status" value="1"/>
</dbReference>
<feature type="compositionally biased region" description="Polar residues" evidence="8">
    <location>
        <begin position="226"/>
        <end position="248"/>
    </location>
</feature>
<evidence type="ECO:0000256" key="8">
    <source>
        <dbReference type="SAM" id="MobiDB-lite"/>
    </source>
</evidence>
<feature type="region of interest" description="Disordered" evidence="8">
    <location>
        <begin position="123"/>
        <end position="153"/>
    </location>
</feature>
<evidence type="ECO:0000259" key="9">
    <source>
        <dbReference type="PROSITE" id="PS50245"/>
    </source>
</evidence>
<evidence type="ECO:0000256" key="1">
    <source>
        <dbReference type="ARBA" id="ARBA00004186"/>
    </source>
</evidence>
<dbReference type="GO" id="GO:0005819">
    <property type="term" value="C:spindle"/>
    <property type="evidence" value="ECO:0007669"/>
    <property type="project" value="UniProtKB-SubCell"/>
</dbReference>
<keyword evidence="11" id="KW-1185">Reference proteome</keyword>
<dbReference type="Pfam" id="PF01302">
    <property type="entry name" value="CAP_GLY"/>
    <property type="match status" value="1"/>
</dbReference>
<evidence type="ECO:0000256" key="2">
    <source>
        <dbReference type="ARBA" id="ARBA00022490"/>
    </source>
</evidence>
<protein>
    <recommendedName>
        <fullName evidence="9">CAP-Gly domain-containing protein</fullName>
    </recommendedName>
</protein>
<evidence type="ECO:0000313" key="11">
    <source>
        <dbReference type="Proteomes" id="UP000275408"/>
    </source>
</evidence>
<feature type="coiled-coil region" evidence="7">
    <location>
        <begin position="189"/>
        <end position="216"/>
    </location>
</feature>
<dbReference type="AlphaFoldDB" id="A0A3M6TYF6"/>
<dbReference type="SMART" id="SM01052">
    <property type="entry name" value="CAP_GLY"/>
    <property type="match status" value="1"/>
</dbReference>
<dbReference type="PROSITE" id="PS50245">
    <property type="entry name" value="CAP_GLY_2"/>
    <property type="match status" value="1"/>
</dbReference>
<dbReference type="InterPro" id="IPR036859">
    <property type="entry name" value="CAP-Gly_dom_sf"/>
</dbReference>
<dbReference type="PANTHER" id="PTHR18916">
    <property type="entry name" value="DYNACTIN 1-RELATED MICROTUBULE-BINDING"/>
    <property type="match status" value="1"/>
</dbReference>
<keyword evidence="5 7" id="KW-0175">Coiled coil</keyword>
<keyword evidence="4" id="KW-0243">Dynein</keyword>